<protein>
    <recommendedName>
        <fullName evidence="6">Aminotransferase</fullName>
        <ecNumber evidence="6">2.6.1.-</ecNumber>
    </recommendedName>
</protein>
<evidence type="ECO:0000256" key="2">
    <source>
        <dbReference type="ARBA" id="ARBA00007441"/>
    </source>
</evidence>
<dbReference type="InterPro" id="IPR004838">
    <property type="entry name" value="NHTrfase_class1_PyrdxlP-BS"/>
</dbReference>
<evidence type="ECO:0000256" key="5">
    <source>
        <dbReference type="ARBA" id="ARBA00022898"/>
    </source>
</evidence>
<dbReference type="Proteomes" id="UP001461341">
    <property type="component" value="Chromosome"/>
</dbReference>
<dbReference type="PANTHER" id="PTHR46383:SF1">
    <property type="entry name" value="ASPARTATE AMINOTRANSFERASE"/>
    <property type="match status" value="1"/>
</dbReference>
<dbReference type="InterPro" id="IPR015422">
    <property type="entry name" value="PyrdxlP-dep_Trfase_small"/>
</dbReference>
<dbReference type="PANTHER" id="PTHR46383">
    <property type="entry name" value="ASPARTATE AMINOTRANSFERASE"/>
    <property type="match status" value="1"/>
</dbReference>
<proteinExistence type="inferred from homology"/>
<keyword evidence="3 6" id="KW-0032">Aminotransferase</keyword>
<sequence length="383" mass="43067">MKIPELIENLPRSGIRELMGLALQIKDAIHLEIGEPHFPTPPSILEKLADFYWKGEIKYTPTAGIASLRRKIAEKFSREKNWPISEEQVIVLPGSLFGTVVAFRALLDHGEEALLPDPGFTNHFAQAILCGATLKRYALLPENSFLPDLASIRKMVSSRTRMILVNSPSNPIGVTFDESTASEIARLAEELDLIVIADEAYEKFVYQGNYTGMHRFVNPERLISLFSFSKTYALSGWRIGCMVAPVKLVPALSKVAEYLIACSSHISQKAAEIALDLPEEEVKKMRDYYASNVEIACQLLEEGEMKFFRPQGGYYVWVDVREYGMPSLEFCKQLLAEEKVALAPGETFGENGEGFVRISICRTHQEVEEGVKRLVRFARRRAS</sequence>
<organism evidence="8 9">
    <name type="scientific">Thermatribacter velox</name>
    <dbReference type="NCBI Taxonomy" id="3039681"/>
    <lineage>
        <taxon>Bacteria</taxon>
        <taxon>Pseudomonadati</taxon>
        <taxon>Atribacterota</taxon>
        <taxon>Atribacteria</taxon>
        <taxon>Atribacterales</taxon>
        <taxon>Thermatribacteraceae</taxon>
        <taxon>Thermatribacter</taxon>
    </lineage>
</organism>
<accession>A0ABZ2YB06</accession>
<dbReference type="EMBL" id="CP121689">
    <property type="protein sequence ID" value="WZL76185.1"/>
    <property type="molecule type" value="Genomic_DNA"/>
</dbReference>
<keyword evidence="4 6" id="KW-0808">Transferase</keyword>
<dbReference type="InterPro" id="IPR015421">
    <property type="entry name" value="PyrdxlP-dep_Trfase_major"/>
</dbReference>
<dbReference type="Gene3D" id="3.90.1150.10">
    <property type="entry name" value="Aspartate Aminotransferase, domain 1"/>
    <property type="match status" value="1"/>
</dbReference>
<evidence type="ECO:0000256" key="1">
    <source>
        <dbReference type="ARBA" id="ARBA00001933"/>
    </source>
</evidence>
<dbReference type="GO" id="GO:0008483">
    <property type="term" value="F:transaminase activity"/>
    <property type="evidence" value="ECO:0007669"/>
    <property type="project" value="UniProtKB-KW"/>
</dbReference>
<evidence type="ECO:0000256" key="3">
    <source>
        <dbReference type="ARBA" id="ARBA00022576"/>
    </source>
</evidence>
<comment type="cofactor">
    <cofactor evidence="1 6">
        <name>pyridoxal 5'-phosphate</name>
        <dbReference type="ChEBI" id="CHEBI:597326"/>
    </cofactor>
</comment>
<dbReference type="PROSITE" id="PS00105">
    <property type="entry name" value="AA_TRANSFER_CLASS_1"/>
    <property type="match status" value="1"/>
</dbReference>
<evidence type="ECO:0000313" key="9">
    <source>
        <dbReference type="Proteomes" id="UP001461341"/>
    </source>
</evidence>
<keyword evidence="9" id="KW-1185">Reference proteome</keyword>
<dbReference type="SUPFAM" id="SSF53383">
    <property type="entry name" value="PLP-dependent transferases"/>
    <property type="match status" value="1"/>
</dbReference>
<name>A0ABZ2YB06_9BACT</name>
<dbReference type="InterPro" id="IPR015424">
    <property type="entry name" value="PyrdxlP-dep_Trfase"/>
</dbReference>
<dbReference type="Pfam" id="PF00155">
    <property type="entry name" value="Aminotran_1_2"/>
    <property type="match status" value="1"/>
</dbReference>
<comment type="similarity">
    <text evidence="2 6">Belongs to the class-I pyridoxal-phosphate-dependent aminotransferase family.</text>
</comment>
<dbReference type="EC" id="2.6.1.-" evidence="6"/>
<dbReference type="InterPro" id="IPR004839">
    <property type="entry name" value="Aminotransferase_I/II_large"/>
</dbReference>
<gene>
    <name evidence="8" type="ORF">QBE54_00185</name>
</gene>
<evidence type="ECO:0000256" key="6">
    <source>
        <dbReference type="RuleBase" id="RU000481"/>
    </source>
</evidence>
<evidence type="ECO:0000256" key="4">
    <source>
        <dbReference type="ARBA" id="ARBA00022679"/>
    </source>
</evidence>
<dbReference type="InterPro" id="IPR050596">
    <property type="entry name" value="AspAT/PAT-like"/>
</dbReference>
<dbReference type="Gene3D" id="3.40.640.10">
    <property type="entry name" value="Type I PLP-dependent aspartate aminotransferase-like (Major domain)"/>
    <property type="match status" value="1"/>
</dbReference>
<feature type="domain" description="Aminotransferase class I/classII large" evidence="7">
    <location>
        <begin position="27"/>
        <end position="374"/>
    </location>
</feature>
<dbReference type="CDD" id="cd00609">
    <property type="entry name" value="AAT_like"/>
    <property type="match status" value="1"/>
</dbReference>
<evidence type="ECO:0000259" key="7">
    <source>
        <dbReference type="Pfam" id="PF00155"/>
    </source>
</evidence>
<evidence type="ECO:0000313" key="8">
    <source>
        <dbReference type="EMBL" id="WZL76185.1"/>
    </source>
</evidence>
<dbReference type="RefSeq" id="WP_369018343.1">
    <property type="nucleotide sequence ID" value="NZ_CP121689.1"/>
</dbReference>
<reference evidence="8 9" key="1">
    <citation type="submission" date="2023-03" db="EMBL/GenBank/DDBJ databases">
        <title>Novel Species.</title>
        <authorList>
            <person name="Ma S."/>
        </authorList>
    </citation>
    <scope>NUCLEOTIDE SEQUENCE [LARGE SCALE GENOMIC DNA]</scope>
    <source>
        <strain evidence="8 9">B11</strain>
    </source>
</reference>
<keyword evidence="5" id="KW-0663">Pyridoxal phosphate</keyword>